<evidence type="ECO:0000313" key="2">
    <source>
        <dbReference type="Proteomes" id="UP000504637"/>
    </source>
</evidence>
<evidence type="ECO:0000256" key="1">
    <source>
        <dbReference type="SAM" id="MobiDB-lite"/>
    </source>
</evidence>
<accession>A0A6J3M6P1</accession>
<keyword evidence="2" id="KW-1185">Reference proteome</keyword>
<feature type="region of interest" description="Disordered" evidence="1">
    <location>
        <begin position="433"/>
        <end position="453"/>
    </location>
</feature>
<feature type="region of interest" description="Disordered" evidence="1">
    <location>
        <begin position="345"/>
        <end position="378"/>
    </location>
</feature>
<feature type="compositionally biased region" description="Low complexity" evidence="1">
    <location>
        <begin position="521"/>
        <end position="532"/>
    </location>
</feature>
<dbReference type="AlphaFoldDB" id="A0A6J3M6P1"/>
<feature type="compositionally biased region" description="Low complexity" evidence="1">
    <location>
        <begin position="345"/>
        <end position="367"/>
    </location>
</feature>
<dbReference type="Gene3D" id="1.25.40.10">
    <property type="entry name" value="Tetratricopeptide repeat domain"/>
    <property type="match status" value="1"/>
</dbReference>
<feature type="compositionally biased region" description="Polar residues" evidence="1">
    <location>
        <begin position="277"/>
        <end position="288"/>
    </location>
</feature>
<evidence type="ECO:0008006" key="4">
    <source>
        <dbReference type="Google" id="ProtNLM"/>
    </source>
</evidence>
<name>A0A6J3M6P1_9PEZI</name>
<reference evidence="3" key="3">
    <citation type="submission" date="2025-08" db="UniProtKB">
        <authorList>
            <consortium name="RefSeq"/>
        </authorList>
    </citation>
    <scope>IDENTIFICATION</scope>
    <source>
        <strain evidence="3">CBS 342.82</strain>
    </source>
</reference>
<dbReference type="GeneID" id="54365390"/>
<dbReference type="RefSeq" id="XP_033460716.1">
    <property type="nucleotide sequence ID" value="XM_033607591.1"/>
</dbReference>
<protein>
    <recommendedName>
        <fullName evidence="4">TPR-like protein</fullName>
    </recommendedName>
</protein>
<feature type="compositionally biased region" description="Pro residues" evidence="1">
    <location>
        <begin position="501"/>
        <end position="520"/>
    </location>
</feature>
<dbReference type="InterPro" id="IPR011990">
    <property type="entry name" value="TPR-like_helical_dom_sf"/>
</dbReference>
<proteinExistence type="predicted"/>
<gene>
    <name evidence="3" type="ORF">K489DRAFT_409491</name>
</gene>
<dbReference type="SUPFAM" id="SSF48452">
    <property type="entry name" value="TPR-like"/>
    <property type="match status" value="1"/>
</dbReference>
<organism evidence="3">
    <name type="scientific">Dissoconium aciculare CBS 342.82</name>
    <dbReference type="NCBI Taxonomy" id="1314786"/>
    <lineage>
        <taxon>Eukaryota</taxon>
        <taxon>Fungi</taxon>
        <taxon>Dikarya</taxon>
        <taxon>Ascomycota</taxon>
        <taxon>Pezizomycotina</taxon>
        <taxon>Dothideomycetes</taxon>
        <taxon>Dothideomycetidae</taxon>
        <taxon>Mycosphaerellales</taxon>
        <taxon>Dissoconiaceae</taxon>
        <taxon>Dissoconium</taxon>
    </lineage>
</organism>
<dbReference type="OrthoDB" id="3642326at2759"/>
<feature type="region of interest" description="Disordered" evidence="1">
    <location>
        <begin position="467"/>
        <end position="543"/>
    </location>
</feature>
<evidence type="ECO:0000313" key="3">
    <source>
        <dbReference type="RefSeq" id="XP_033460716.1"/>
    </source>
</evidence>
<sequence length="602" mass="65167">MASLFQPRRSNETNGATAADPQLLDSVSIFTWEDAIDLYQGFEWQESASTFFQLSRTVHDDDSKTRCLLNAAIIYARMGKHSQSANVLEEVSTTGDDLALTLFLMGHVKHAMGASTDAEQCFRIALDQLDGKGAKFRDLDFTLNPSNITLNLDTLKESKSSAADSNGLILPADGLLKPVSRPSLRHSTFARNSQSYSKRDGTIVLVFPESPASDITVKAGPPSPVPAHTRIESVEYASGDLKYHNKENEAPSKPESPAPKPASSFRSLSTMVRRISYRQSSKTPNATDANAPPVPTLPRTKPSHTAREARGIGQSVRELTNFIRHLPQQDEGSAATSAWNVSIPTAPTTPASSNAAASSARGSVSSSLPGLTDHESLSDKSIHSAIDSNAASIQSVDAAIHIGSESPDVDLAVPFKNPIRRVVAMERAHKLLADQSRSPPVESTPRMIHQQSTPTMRPVTFIDTVARRPSVDFAMDRRSTDAPRKPPPRPARSPVRHSPATNPPTDPPARRLPPVPPPKGALPAIPQTSLKPPTSPTLPTRRRPVLTERTLSMIGAPLPALPEQSEARQTPSSLLPSQASYFEKYIPNRTPVFQIDSSPQRI</sequence>
<dbReference type="Proteomes" id="UP000504637">
    <property type="component" value="Unplaced"/>
</dbReference>
<feature type="region of interest" description="Disordered" evidence="1">
    <location>
        <begin position="244"/>
        <end position="313"/>
    </location>
</feature>
<reference evidence="3" key="1">
    <citation type="submission" date="2020-01" db="EMBL/GenBank/DDBJ databases">
        <authorList>
            <consortium name="DOE Joint Genome Institute"/>
            <person name="Haridas S."/>
            <person name="Albert R."/>
            <person name="Binder M."/>
            <person name="Bloem J."/>
            <person name="Labutti K."/>
            <person name="Salamov A."/>
            <person name="Andreopoulos B."/>
            <person name="Baker S.E."/>
            <person name="Barry K."/>
            <person name="Bills G."/>
            <person name="Bluhm B.H."/>
            <person name="Cannon C."/>
            <person name="Castanera R."/>
            <person name="Culley D.E."/>
            <person name="Daum C."/>
            <person name="Ezra D."/>
            <person name="Gonzalez J.B."/>
            <person name="Henrissat B."/>
            <person name="Kuo A."/>
            <person name="Liang C."/>
            <person name="Lipzen A."/>
            <person name="Lutzoni F."/>
            <person name="Magnuson J."/>
            <person name="Mondo S."/>
            <person name="Nolan M."/>
            <person name="Ohm R."/>
            <person name="Pangilinan J."/>
            <person name="Park H.-J."/>
            <person name="Ramirez L."/>
            <person name="Alfaro M."/>
            <person name="Sun H."/>
            <person name="Tritt A."/>
            <person name="Yoshinaga Y."/>
            <person name="Zwiers L.-H."/>
            <person name="Turgeon B.G."/>
            <person name="Goodwin S.B."/>
            <person name="Spatafora J.W."/>
            <person name="Crous P.W."/>
            <person name="Grigoriev I.V."/>
        </authorList>
    </citation>
    <scope>NUCLEOTIDE SEQUENCE</scope>
    <source>
        <strain evidence="3">CBS 342.82</strain>
    </source>
</reference>
<reference evidence="3" key="2">
    <citation type="submission" date="2020-04" db="EMBL/GenBank/DDBJ databases">
        <authorList>
            <consortium name="NCBI Genome Project"/>
        </authorList>
    </citation>
    <scope>NUCLEOTIDE SEQUENCE</scope>
    <source>
        <strain evidence="3">CBS 342.82</strain>
    </source>
</reference>
<feature type="compositionally biased region" description="Basic and acidic residues" evidence="1">
    <location>
        <begin position="467"/>
        <end position="484"/>
    </location>
</feature>